<dbReference type="Gramene" id="Kaladp0457s0014.1.v1.1">
    <property type="protein sequence ID" value="Kaladp0457s0014.1.v1.1"/>
    <property type="gene ID" value="Kaladp0457s0014.v1.1"/>
</dbReference>
<dbReference type="PANTHER" id="PTHR46201:SF1">
    <property type="entry name" value="PHD FINGER PROTEIN MALE STERILITY 1"/>
    <property type="match status" value="1"/>
</dbReference>
<accession>A0A7N0V9P5</accession>
<dbReference type="CDD" id="cd15556">
    <property type="entry name" value="PHD_MMD1_like"/>
    <property type="match status" value="1"/>
</dbReference>
<keyword evidence="5" id="KW-0804">Transcription</keyword>
<feature type="domain" description="Zinc finger PHD-type" evidence="6">
    <location>
        <begin position="584"/>
        <end position="630"/>
    </location>
</feature>
<dbReference type="Gene3D" id="3.30.40.10">
    <property type="entry name" value="Zinc/RING finger domain, C3HC4 (zinc finger)"/>
    <property type="match status" value="1"/>
</dbReference>
<dbReference type="Proteomes" id="UP000594263">
    <property type="component" value="Unplaced"/>
</dbReference>
<dbReference type="AlphaFoldDB" id="A0A7N0V9P5"/>
<dbReference type="PANTHER" id="PTHR46201">
    <property type="entry name" value="PHD FINGER PROTEIN MALE MEIOCYTE DEATH 1-RELATED"/>
    <property type="match status" value="1"/>
</dbReference>
<proteinExistence type="predicted"/>
<dbReference type="InterPro" id="IPR059080">
    <property type="entry name" value="WHD_PTC1"/>
</dbReference>
<keyword evidence="4" id="KW-0805">Transcription regulation</keyword>
<dbReference type="InterPro" id="IPR019786">
    <property type="entry name" value="Zinc_finger_PHD-type_CS"/>
</dbReference>
<keyword evidence="3" id="KW-0862">Zinc</keyword>
<keyword evidence="2" id="KW-0863">Zinc-finger</keyword>
<dbReference type="InterPro" id="IPR001965">
    <property type="entry name" value="Znf_PHD"/>
</dbReference>
<dbReference type="InterPro" id="IPR058054">
    <property type="entry name" value="Znf_MS1-like"/>
</dbReference>
<evidence type="ECO:0000256" key="2">
    <source>
        <dbReference type="ARBA" id="ARBA00022771"/>
    </source>
</evidence>
<dbReference type="InterPro" id="IPR013083">
    <property type="entry name" value="Znf_RING/FYVE/PHD"/>
</dbReference>
<dbReference type="GO" id="GO:0008270">
    <property type="term" value="F:zinc ion binding"/>
    <property type="evidence" value="ECO:0007669"/>
    <property type="project" value="UniProtKB-KW"/>
</dbReference>
<reference evidence="7" key="1">
    <citation type="submission" date="2021-01" db="UniProtKB">
        <authorList>
            <consortium name="EnsemblPlants"/>
        </authorList>
    </citation>
    <scope>IDENTIFICATION</scope>
</reference>
<dbReference type="PROSITE" id="PS01359">
    <property type="entry name" value="ZF_PHD_1"/>
    <property type="match status" value="1"/>
</dbReference>
<protein>
    <recommendedName>
        <fullName evidence="6">Zinc finger PHD-type domain-containing protein</fullName>
    </recommendedName>
</protein>
<dbReference type="Pfam" id="PF00628">
    <property type="entry name" value="PHD"/>
    <property type="match status" value="1"/>
</dbReference>
<evidence type="ECO:0000313" key="7">
    <source>
        <dbReference type="EnsemblPlants" id="Kaladp0457s0014.1.v1.1"/>
    </source>
</evidence>
<keyword evidence="1" id="KW-0479">Metal-binding</keyword>
<evidence type="ECO:0000259" key="6">
    <source>
        <dbReference type="SMART" id="SM00249"/>
    </source>
</evidence>
<evidence type="ECO:0000256" key="5">
    <source>
        <dbReference type="ARBA" id="ARBA00023163"/>
    </source>
</evidence>
<evidence type="ECO:0000256" key="3">
    <source>
        <dbReference type="ARBA" id="ARBA00022833"/>
    </source>
</evidence>
<name>A0A7N0V9P5_KALFE</name>
<evidence type="ECO:0000256" key="4">
    <source>
        <dbReference type="ARBA" id="ARBA00023015"/>
    </source>
</evidence>
<dbReference type="InterPro" id="IPR019787">
    <property type="entry name" value="Znf_PHD-finger"/>
</dbReference>
<dbReference type="OMA" id="EIYWGLR"/>
<dbReference type="SUPFAM" id="SSF57903">
    <property type="entry name" value="FYVE/PHD zinc finger"/>
    <property type="match status" value="1"/>
</dbReference>
<evidence type="ECO:0000256" key="1">
    <source>
        <dbReference type="ARBA" id="ARBA00022723"/>
    </source>
</evidence>
<evidence type="ECO:0000313" key="8">
    <source>
        <dbReference type="Proteomes" id="UP000594263"/>
    </source>
</evidence>
<dbReference type="Pfam" id="PF25874">
    <property type="entry name" value="WHD_plant_repro"/>
    <property type="match status" value="1"/>
</dbReference>
<dbReference type="EnsemblPlants" id="Kaladp0457s0014.1.v1.1">
    <property type="protein sequence ID" value="Kaladp0457s0014.1.v1.1"/>
    <property type="gene ID" value="Kaladp0457s0014.v1.1"/>
</dbReference>
<dbReference type="InterPro" id="IPR011011">
    <property type="entry name" value="Znf_FYVE_PHD"/>
</dbReference>
<sequence>MSSSDLAGCKKRKRGERVFKFKSFCEQGYPVALDGALRHNVETLVTFGHVERSSSSSSFTGNQVQSWSFQLQVHGHPPFHILLFVIEEPVEASLSRHCKHCQYVGWGQHFICKKKYHFLVPSKETMASCEEHGEEGKSNILELEGHTMHGVFHSNGFGHLLCVNGLESGSNLSGHQIMDFWDRLCTGLRARGVSVYDISRKRGMDLRLLHGVAYGVPWFGRWGYKFGRGSYNVSQQMYHTAIEALQSMPLTLLITHLGSFNQELPLIFSRYQSLSDHALMTLVDLLRFMLDFKAQLPADSLRHKLLLDISASRWSPKRVEMAIRVVVEALKRAEFKWVSRQEVRDAARVYIGDTGLLDFVLKSLGNRIVGNFLVRRCLNPLTKVLEYCLEDVSNMFPTQENMVMNKVNAKYKATRIQLNKDIFYMYKHILKEQKAVMNAGFFTAIPMASQIIRDTKYFVKDYSGDQPSLPGDSLMVYCTVMIKEQMGEYDELYKRVPPYESLAVKKTATVEQLKLQVEKTFSDIYLDLRSFSVQSVAQSDAVDKNTVQELAEKSGSEIVFEGSDENEGKRSGERKVYESGFIVDCNCGTKDDDGERMVSCDICEVWQHTRCARIPNSEQVPSIFLCSKCEHDITLLPSLP</sequence>
<dbReference type="SMART" id="SM00249">
    <property type="entry name" value="PHD"/>
    <property type="match status" value="1"/>
</dbReference>
<keyword evidence="8" id="KW-1185">Reference proteome</keyword>
<organism evidence="7 8">
    <name type="scientific">Kalanchoe fedtschenkoi</name>
    <name type="common">Lavender scallops</name>
    <name type="synonym">South American air plant</name>
    <dbReference type="NCBI Taxonomy" id="63787"/>
    <lineage>
        <taxon>Eukaryota</taxon>
        <taxon>Viridiplantae</taxon>
        <taxon>Streptophyta</taxon>
        <taxon>Embryophyta</taxon>
        <taxon>Tracheophyta</taxon>
        <taxon>Spermatophyta</taxon>
        <taxon>Magnoliopsida</taxon>
        <taxon>eudicotyledons</taxon>
        <taxon>Gunneridae</taxon>
        <taxon>Pentapetalae</taxon>
        <taxon>Saxifragales</taxon>
        <taxon>Crassulaceae</taxon>
        <taxon>Kalanchoe</taxon>
    </lineage>
</organism>
<dbReference type="Pfam" id="PF25565">
    <property type="entry name" value="Ubiquitin_At1g33420"/>
    <property type="match status" value="1"/>
</dbReference>
<dbReference type="InterPro" id="IPR057765">
    <property type="entry name" value="MS1-like_ubiquitin"/>
</dbReference>